<comment type="function">
    <text evidence="1">Catalyzes the transfer of a geranylgeranyl moiety from geranylgeranyl diphosphate to both cysteines of Rab proteins with the C-terminal sequence -XXCC, -XCXC and -CCXX, such as RAB1A, RAB3A, RAB5A and RAB7A.</text>
</comment>
<comment type="subunit">
    <text evidence="11">Heterotrimer composed of RABGGTA, RABGGTB and CHM; within this trimer, RABGGTA and RABGGTB form the catalytic component B, while CHM (component A) mediates peptide substrate binding. The Rab GGTase dimer (RGGT) interacts with CHM (component A) prior to Rab protein binding; the association is stabilized by geranylgeranyl pyrophosphate (GGpp). The CHM:RGGT:Rab complex is destabilized by GGpp. Interaction of RABGGTB with prenylated PTP4A2 precludes its association with RABGGTA and inhibits enzyme activity. Interacts with CHODL. Interacts with non-phosphorylated form of RAB8A; phosphorylation of RAB8A at 'Thr-72' disrupts this interaction.</text>
</comment>
<keyword evidence="6 13" id="KW-0808">Transferase</keyword>
<dbReference type="InterPro" id="IPR008930">
    <property type="entry name" value="Terpenoid_cyclase/PrenylTrfase"/>
</dbReference>
<dbReference type="VEuPathDB" id="VectorBase:AATE021091"/>
<accession>A0A182JMZ8</accession>
<dbReference type="CDD" id="cd02894">
    <property type="entry name" value="GGTase-II"/>
    <property type="match status" value="1"/>
</dbReference>
<evidence type="ECO:0000256" key="1">
    <source>
        <dbReference type="ARBA" id="ARBA00002902"/>
    </source>
</evidence>
<dbReference type="SUPFAM" id="SSF48239">
    <property type="entry name" value="Terpenoid cyclases/Protein prenyltransferases"/>
    <property type="match status" value="1"/>
</dbReference>
<evidence type="ECO:0000256" key="4">
    <source>
        <dbReference type="ARBA" id="ARBA00022553"/>
    </source>
</evidence>
<dbReference type="InterPro" id="IPR026873">
    <property type="entry name" value="Ptb1"/>
</dbReference>
<evidence type="ECO:0000256" key="12">
    <source>
        <dbReference type="ARBA" id="ARBA00069127"/>
    </source>
</evidence>
<keyword evidence="7 13" id="KW-0479">Metal-binding</keyword>
<organism evidence="15">
    <name type="scientific">Anopheles atroparvus</name>
    <name type="common">European mosquito</name>
    <dbReference type="NCBI Taxonomy" id="41427"/>
    <lineage>
        <taxon>Eukaryota</taxon>
        <taxon>Metazoa</taxon>
        <taxon>Ecdysozoa</taxon>
        <taxon>Arthropoda</taxon>
        <taxon>Hexapoda</taxon>
        <taxon>Insecta</taxon>
        <taxon>Pterygota</taxon>
        <taxon>Neoptera</taxon>
        <taxon>Endopterygota</taxon>
        <taxon>Diptera</taxon>
        <taxon>Nematocera</taxon>
        <taxon>Culicoidea</taxon>
        <taxon>Culicidae</taxon>
        <taxon>Anophelinae</taxon>
        <taxon>Anopheles</taxon>
    </lineage>
</organism>
<evidence type="ECO:0000256" key="7">
    <source>
        <dbReference type="ARBA" id="ARBA00022723"/>
    </source>
</evidence>
<dbReference type="FunFam" id="1.50.10.20:FF:000004">
    <property type="entry name" value="Geranylgeranyl transferase type-2 subunit beta"/>
    <property type="match status" value="1"/>
</dbReference>
<evidence type="ECO:0000256" key="5">
    <source>
        <dbReference type="ARBA" id="ARBA00022602"/>
    </source>
</evidence>
<feature type="domain" description="Prenyltransferase alpha-alpha toroid" evidence="14">
    <location>
        <begin position="66"/>
        <end position="362"/>
    </location>
</feature>
<evidence type="ECO:0000256" key="11">
    <source>
        <dbReference type="ARBA" id="ARBA00062019"/>
    </source>
</evidence>
<comment type="cofactor">
    <cofactor evidence="13">
        <name>Zn(2+)</name>
        <dbReference type="ChEBI" id="CHEBI:29105"/>
    </cofactor>
    <text evidence="13">Binds 1 zinc ion per subunit.</text>
</comment>
<dbReference type="EnsemblMetazoa" id="AATE021091-RA">
    <property type="protein sequence ID" value="AATE021091-PA.1"/>
    <property type="gene ID" value="AATE021091"/>
</dbReference>
<reference evidence="15" key="1">
    <citation type="submission" date="2022-08" db="UniProtKB">
        <authorList>
            <consortium name="EnsemblMetazoa"/>
        </authorList>
    </citation>
    <scope>IDENTIFICATION</scope>
    <source>
        <strain evidence="15">EBRO</strain>
    </source>
</reference>
<evidence type="ECO:0000256" key="3">
    <source>
        <dbReference type="ARBA" id="ARBA00012656"/>
    </source>
</evidence>
<dbReference type="GO" id="GO:0046872">
    <property type="term" value="F:metal ion binding"/>
    <property type="evidence" value="ECO:0007669"/>
    <property type="project" value="UniProtKB-KW"/>
</dbReference>
<keyword evidence="4" id="KW-0597">Phosphoprotein</keyword>
<evidence type="ECO:0000259" key="14">
    <source>
        <dbReference type="Pfam" id="PF00432"/>
    </source>
</evidence>
<dbReference type="InterPro" id="IPR001330">
    <property type="entry name" value="Prenyltrans"/>
</dbReference>
<dbReference type="Pfam" id="PF00432">
    <property type="entry name" value="Prenyltrans"/>
    <property type="match status" value="1"/>
</dbReference>
<dbReference type="AlphaFoldDB" id="A0A182JMZ8"/>
<evidence type="ECO:0000256" key="9">
    <source>
        <dbReference type="ARBA" id="ARBA00022833"/>
    </source>
</evidence>
<evidence type="ECO:0000256" key="2">
    <source>
        <dbReference type="ARBA" id="ARBA00010497"/>
    </source>
</evidence>
<keyword evidence="9 13" id="KW-0862">Zinc</keyword>
<dbReference type="GO" id="GO:0005968">
    <property type="term" value="C:Rab-protein geranylgeranyltransferase complex"/>
    <property type="evidence" value="ECO:0007669"/>
    <property type="project" value="UniProtKB-UniRule"/>
</dbReference>
<evidence type="ECO:0000256" key="6">
    <source>
        <dbReference type="ARBA" id="ARBA00022679"/>
    </source>
</evidence>
<keyword evidence="5 13" id="KW-0637">Prenyltransferase</keyword>
<evidence type="ECO:0000256" key="10">
    <source>
        <dbReference type="ARBA" id="ARBA00047658"/>
    </source>
</evidence>
<dbReference type="PANTHER" id="PTHR11774:SF11">
    <property type="entry name" value="GERANYLGERANYL TRANSFERASE TYPE-2 SUBUNIT BETA"/>
    <property type="match status" value="1"/>
</dbReference>
<name>A0A182JMZ8_ANOAO</name>
<comment type="similarity">
    <text evidence="2 13">Belongs to the protein prenyltransferase subunit beta family.</text>
</comment>
<dbReference type="GO" id="GO:0004663">
    <property type="term" value="F:Rab geranylgeranyltransferase activity"/>
    <property type="evidence" value="ECO:0007669"/>
    <property type="project" value="UniProtKB-UniRule"/>
</dbReference>
<keyword evidence="8" id="KW-0677">Repeat</keyword>
<dbReference type="InterPro" id="IPR045089">
    <property type="entry name" value="PGGT1B-like"/>
</dbReference>
<protein>
    <recommendedName>
        <fullName evidence="12 13">Geranylgeranyl transferase type-2 subunit beta</fullName>
        <ecNumber evidence="3 13">2.5.1.60</ecNumber>
    </recommendedName>
</protein>
<sequence length="379" mass="42699">LQTGHSCLTRSYEKSRTKLAQSHNICCCCTRNCPIKYCSPRKPAVSRMAFTSNDVTINNDSRELYFDKHVDYIANHGNDKNDYEYCMTEFLRMSGIYWGVTGLDLMNKLDRLDKQLIVDFIKKCQCPVTGGIAACDGHDPHILYTLSAVQILIIYERLDAIDVDQIAKYVASLQQLDGSFFGDKWGEVDTRFSFCAVAILSLIGRMDEIDLEKAVNFVMSCCNSDGGFGSKPNAESHAGLIYCCVGFLSITDQLHRLDCDRLAWWLCERQLPSGGLNGRPEKLPDVCYSWWVLASLTIIGRLHWISSERLENFILSCQDSETGGFADRTGNLPDIFHTLFGLGALSLLGDKRLKPVNPTYCMPEYVIKRCNLKPKVMVL</sequence>
<comment type="catalytic activity">
    <reaction evidence="10 13">
        <text>geranylgeranyl diphosphate + L-cysteinyl-[protein] = S-geranylgeranyl-L-cysteinyl-[protein] + diphosphate</text>
        <dbReference type="Rhea" id="RHEA:21240"/>
        <dbReference type="Rhea" id="RHEA-COMP:10131"/>
        <dbReference type="Rhea" id="RHEA-COMP:11537"/>
        <dbReference type="ChEBI" id="CHEBI:29950"/>
        <dbReference type="ChEBI" id="CHEBI:33019"/>
        <dbReference type="ChEBI" id="CHEBI:57533"/>
        <dbReference type="ChEBI" id="CHEBI:86021"/>
        <dbReference type="EC" id="2.5.1.60"/>
    </reaction>
</comment>
<evidence type="ECO:0000256" key="8">
    <source>
        <dbReference type="ARBA" id="ARBA00022737"/>
    </source>
</evidence>
<proteinExistence type="inferred from homology"/>
<comment type="function">
    <text evidence="13">Catalyzes the transfer of a geranylgeranyl moiety from geranylgeranyl diphosphate to both cysteines of proteins with the C-terminal sequence -XXCC, -XCXC and -CCXX.</text>
</comment>
<evidence type="ECO:0000256" key="13">
    <source>
        <dbReference type="RuleBase" id="RU365076"/>
    </source>
</evidence>
<dbReference type="EC" id="2.5.1.60" evidence="3 13"/>
<dbReference type="PANTHER" id="PTHR11774">
    <property type="entry name" value="GERANYLGERANYL TRANSFERASE TYPE BETA SUBUNIT"/>
    <property type="match status" value="1"/>
</dbReference>
<dbReference type="Gene3D" id="1.50.10.20">
    <property type="match status" value="1"/>
</dbReference>
<evidence type="ECO:0000313" key="15">
    <source>
        <dbReference type="EnsemblMetazoa" id="AATE021091-PA.1"/>
    </source>
</evidence>
<dbReference type="STRING" id="41427.A0A182JMZ8"/>